<dbReference type="SUPFAM" id="SSF52047">
    <property type="entry name" value="RNI-like"/>
    <property type="match status" value="2"/>
</dbReference>
<gene>
    <name evidence="6" type="ORF">CCMP2556_LOCUS19317</name>
</gene>
<dbReference type="SMART" id="SM00184">
    <property type="entry name" value="RING"/>
    <property type="match status" value="1"/>
</dbReference>
<dbReference type="InterPro" id="IPR032675">
    <property type="entry name" value="LRR_dom_sf"/>
</dbReference>
<comment type="caution">
    <text evidence="6">The sequence shown here is derived from an EMBL/GenBank/DDBJ whole genome shotgun (WGS) entry which is preliminary data.</text>
</comment>
<dbReference type="SUPFAM" id="SSF57850">
    <property type="entry name" value="RING/U-box"/>
    <property type="match status" value="1"/>
</dbReference>
<dbReference type="PANTHER" id="PTHR24113:SF12">
    <property type="entry name" value="RAN GTPASE-ACTIVATING PROTEIN 1"/>
    <property type="match status" value="1"/>
</dbReference>
<keyword evidence="4" id="KW-0862">Zinc</keyword>
<proteinExistence type="predicted"/>
<evidence type="ECO:0000256" key="1">
    <source>
        <dbReference type="ARBA" id="ARBA00022468"/>
    </source>
</evidence>
<sequence length="889" mass="97523">MAVPQRHVSLQQCLVGQALMCLLEALAETASETAVFGLLCREVSRRLWVEDSENPGTRRLLVSGCSLWPHSRPQCLTKISPNALRQLSLTEAPALFLPGGLWMPLISASLRYLSLSLERPELQDCWNEIVEGLANTPTARLQRLMLLGHTFPAGGLRPLSRVCGACVRSLEALAIDFRTSAGDLGEEEQLELWTSLEEAQHLRRLQLSGLRFSPQLLCQGLRRLKCLGQLRHLGLGHCSADALVSEAGDEMLELLAVGQQMVLKLESLAIFGLSDVGQLQLILETLSAPQLLQLDLSFNAQAQEALLRPLNAILESRPLTKLNLTGSAFCLSSLTALPSSLEELRIAGCHVPLGPEGGELLQRFLQNCENLQVLELGSIGQVQPWLRRSLLALLRSCAPLLRRLQAKLPGNLLQAGLGGPFETGTFLCSLPLLEWLDLEPGGPLPSSFPALLAAPRASLRVLRVAHALLSDGLGSELVKRLRGAGALQQLSLVDCGLGANTVGSFLVSLPSWPQLTHLNLSHNGFAGAQATTPLLKTLSVSRRLRQLRLCACELDMDSALVACAPLVVGLPGLDLLDLRGNARPSEDACLSFIATARQEFARGTFSPWPSGAPPASLELECEVGQLPEKLGRFQLRCPELKEFGWNVPWGQWCWMKKRRKKVLSAMSEWEWTGDADAFSDGREGGAEEAGQLETLKVEHAEVLKTLRLQRNRNVELTTCCARLRGELVGLEAQGREAVAEAQQRTAELETRCGRVHEDLQESQRQLRDSRCSAEHLAEDLVDAQRHRVRRLSAAHATVDELRGELRDAVLRSENTELLLSIQQAEARIIEVTRNELLTQTQCCVCMEAPRSVVLEPCMHYALCLSCAQQMRSCPVCRRGIRSVLCTLSV</sequence>
<dbReference type="Proteomes" id="UP001642484">
    <property type="component" value="Unassembled WGS sequence"/>
</dbReference>
<keyword evidence="1" id="KW-0343">GTPase activation</keyword>
<accession>A0ABP0L5L8</accession>
<evidence type="ECO:0000313" key="7">
    <source>
        <dbReference type="Proteomes" id="UP001642484"/>
    </source>
</evidence>
<keyword evidence="4" id="KW-0863">Zinc-finger</keyword>
<evidence type="ECO:0000256" key="2">
    <source>
        <dbReference type="ARBA" id="ARBA00022614"/>
    </source>
</evidence>
<dbReference type="Pfam" id="PF13920">
    <property type="entry name" value="zf-C3HC4_3"/>
    <property type="match status" value="1"/>
</dbReference>
<keyword evidence="3" id="KW-0677">Repeat</keyword>
<dbReference type="EMBL" id="CAXAMN010011112">
    <property type="protein sequence ID" value="CAK9034052.1"/>
    <property type="molecule type" value="Genomic_DNA"/>
</dbReference>
<dbReference type="Gene3D" id="3.30.40.10">
    <property type="entry name" value="Zinc/RING finger domain, C3HC4 (zinc finger)"/>
    <property type="match status" value="1"/>
</dbReference>
<reference evidence="6 7" key="1">
    <citation type="submission" date="2024-02" db="EMBL/GenBank/DDBJ databases">
        <authorList>
            <person name="Chen Y."/>
            <person name="Shah S."/>
            <person name="Dougan E. K."/>
            <person name="Thang M."/>
            <person name="Chan C."/>
        </authorList>
    </citation>
    <scope>NUCLEOTIDE SEQUENCE [LARGE SCALE GENOMIC DNA]</scope>
</reference>
<protein>
    <recommendedName>
        <fullName evidence="5">RING-type domain-containing protein</fullName>
    </recommendedName>
</protein>
<dbReference type="PANTHER" id="PTHR24113">
    <property type="entry name" value="RAN GTPASE-ACTIVATING PROTEIN 1"/>
    <property type="match status" value="1"/>
</dbReference>
<dbReference type="Gene3D" id="3.80.10.10">
    <property type="entry name" value="Ribonuclease Inhibitor"/>
    <property type="match status" value="3"/>
</dbReference>
<name>A0ABP0L5L8_9DINO</name>
<keyword evidence="2" id="KW-0433">Leucine-rich repeat</keyword>
<keyword evidence="7" id="KW-1185">Reference proteome</keyword>
<evidence type="ECO:0000259" key="5">
    <source>
        <dbReference type="PROSITE" id="PS50089"/>
    </source>
</evidence>
<keyword evidence="4" id="KW-0479">Metal-binding</keyword>
<evidence type="ECO:0000256" key="4">
    <source>
        <dbReference type="PROSITE-ProRule" id="PRU00175"/>
    </source>
</evidence>
<evidence type="ECO:0000256" key="3">
    <source>
        <dbReference type="ARBA" id="ARBA00022737"/>
    </source>
</evidence>
<dbReference type="PROSITE" id="PS50089">
    <property type="entry name" value="ZF_RING_2"/>
    <property type="match status" value="1"/>
</dbReference>
<dbReference type="InterPro" id="IPR013083">
    <property type="entry name" value="Znf_RING/FYVE/PHD"/>
</dbReference>
<organism evidence="6 7">
    <name type="scientific">Durusdinium trenchii</name>
    <dbReference type="NCBI Taxonomy" id="1381693"/>
    <lineage>
        <taxon>Eukaryota</taxon>
        <taxon>Sar</taxon>
        <taxon>Alveolata</taxon>
        <taxon>Dinophyceae</taxon>
        <taxon>Suessiales</taxon>
        <taxon>Symbiodiniaceae</taxon>
        <taxon>Durusdinium</taxon>
    </lineage>
</organism>
<dbReference type="InterPro" id="IPR001841">
    <property type="entry name" value="Znf_RING"/>
</dbReference>
<dbReference type="InterPro" id="IPR027038">
    <property type="entry name" value="RanGap"/>
</dbReference>
<evidence type="ECO:0000313" key="6">
    <source>
        <dbReference type="EMBL" id="CAK9034052.1"/>
    </source>
</evidence>
<feature type="domain" description="RING-type" evidence="5">
    <location>
        <begin position="842"/>
        <end position="877"/>
    </location>
</feature>